<dbReference type="Gene3D" id="3.50.50.60">
    <property type="entry name" value="FAD/NAD(P)-binding domain"/>
    <property type="match status" value="1"/>
</dbReference>
<name>A0ABW6GT16_9ACTN</name>
<dbReference type="Pfam" id="PF01593">
    <property type="entry name" value="Amino_oxidase"/>
    <property type="match status" value="1"/>
</dbReference>
<keyword evidence="3" id="KW-1185">Reference proteome</keyword>
<evidence type="ECO:0000313" key="2">
    <source>
        <dbReference type="EMBL" id="MFE1355729.1"/>
    </source>
</evidence>
<accession>A0ABW6GT16</accession>
<comment type="caution">
    <text evidence="2">The sequence shown here is derived from an EMBL/GenBank/DDBJ whole genome shotgun (WGS) entry which is preliminary data.</text>
</comment>
<gene>
    <name evidence="2" type="ORF">ACFW6T_27510</name>
</gene>
<reference evidence="2 3" key="1">
    <citation type="submission" date="2024-09" db="EMBL/GenBank/DDBJ databases">
        <title>The Natural Products Discovery Center: Release of the First 8490 Sequenced Strains for Exploring Actinobacteria Biosynthetic Diversity.</title>
        <authorList>
            <person name="Kalkreuter E."/>
            <person name="Kautsar S.A."/>
            <person name="Yang D."/>
            <person name="Bader C.D."/>
            <person name="Teijaro C.N."/>
            <person name="Fluegel L."/>
            <person name="Davis C.M."/>
            <person name="Simpson J.R."/>
            <person name="Lauterbach L."/>
            <person name="Steele A.D."/>
            <person name="Gui C."/>
            <person name="Meng S."/>
            <person name="Li G."/>
            <person name="Viehrig K."/>
            <person name="Ye F."/>
            <person name="Su P."/>
            <person name="Kiefer A.F."/>
            <person name="Nichols A."/>
            <person name="Cepeda A.J."/>
            <person name="Yan W."/>
            <person name="Fan B."/>
            <person name="Jiang Y."/>
            <person name="Adhikari A."/>
            <person name="Zheng C.-J."/>
            <person name="Schuster L."/>
            <person name="Cowan T.M."/>
            <person name="Smanski M.J."/>
            <person name="Chevrette M.G."/>
            <person name="De Carvalho L.P.S."/>
            <person name="Shen B."/>
        </authorList>
    </citation>
    <scope>NUCLEOTIDE SEQUENCE [LARGE SCALE GENOMIC DNA]</scope>
    <source>
        <strain evidence="2 3">NPDC058753</strain>
    </source>
</reference>
<evidence type="ECO:0000259" key="1">
    <source>
        <dbReference type="Pfam" id="PF01593"/>
    </source>
</evidence>
<organism evidence="2 3">
    <name type="scientific">Kitasatospora phosalacinea</name>
    <dbReference type="NCBI Taxonomy" id="2065"/>
    <lineage>
        <taxon>Bacteria</taxon>
        <taxon>Bacillati</taxon>
        <taxon>Actinomycetota</taxon>
        <taxon>Actinomycetes</taxon>
        <taxon>Kitasatosporales</taxon>
        <taxon>Streptomycetaceae</taxon>
        <taxon>Kitasatospora</taxon>
    </lineage>
</organism>
<dbReference type="PANTHER" id="PTHR42841">
    <property type="entry name" value="AMINE OXIDASE"/>
    <property type="match status" value="1"/>
</dbReference>
<protein>
    <submittedName>
        <fullName evidence="2">FAD-dependent oxidoreductase</fullName>
    </submittedName>
</protein>
<dbReference type="SUPFAM" id="SSF51905">
    <property type="entry name" value="FAD/NAD(P)-binding domain"/>
    <property type="match status" value="1"/>
</dbReference>
<dbReference type="EMBL" id="JBHYPX010000067">
    <property type="protein sequence ID" value="MFE1355729.1"/>
    <property type="molecule type" value="Genomic_DNA"/>
</dbReference>
<dbReference type="InterPro" id="IPR002937">
    <property type="entry name" value="Amino_oxidase"/>
</dbReference>
<dbReference type="Proteomes" id="UP001599542">
    <property type="component" value="Unassembled WGS sequence"/>
</dbReference>
<evidence type="ECO:0000313" key="3">
    <source>
        <dbReference type="Proteomes" id="UP001599542"/>
    </source>
</evidence>
<sequence>MDASGAVNVAVDVAVVGAGAAGLACALDVAAAGWRVRLLEASDAVGGRMRTDLRGGFRLDRGFQVFNTSYPQVRRRLDLRPLRLHPFTPGFVLAGRAGRRRVVDPLRRPDLAGDLLRGRVVPARDAAALGALTVRDALLPAAVLRRGRDVPTAAALRGAGVSRATVDGVLRPFLSGVFLEDELATSARVFHLYWRSMVRGTLTLPAAGIGAVPAALAALLPPGVLELDAPVAAVHRGGVLLADGRELAARCVVVATDSAAAAALLPGLPVPPTRAVTTFYHAAERSPLAGPTLLVDGDRRLLNSVVLSEVVPGCAPSGRSLVSTSVLGTAAEEPAVRLRLAELYGCDTSGWEPLAAYRIPGALPAMPAPHPLTRRGRWAPGRYVCGDHRATGSVQGALASGARAAREVLADLAAGRGARPGG</sequence>
<feature type="domain" description="Amine oxidase" evidence="1">
    <location>
        <begin position="21"/>
        <end position="409"/>
    </location>
</feature>
<proteinExistence type="predicted"/>
<dbReference type="InterPro" id="IPR036188">
    <property type="entry name" value="FAD/NAD-bd_sf"/>
</dbReference>
<dbReference type="RefSeq" id="WP_380315716.1">
    <property type="nucleotide sequence ID" value="NZ_JBHYPW010000001.1"/>
</dbReference>